<accession>A0ACB5UE89</accession>
<name>A0ACB5UE89_9FIRM</name>
<organism evidence="1 2">
    <name type="scientific">Vallitalea maricola</name>
    <dbReference type="NCBI Taxonomy" id="3074433"/>
    <lineage>
        <taxon>Bacteria</taxon>
        <taxon>Bacillati</taxon>
        <taxon>Bacillota</taxon>
        <taxon>Clostridia</taxon>
        <taxon>Lachnospirales</taxon>
        <taxon>Vallitaleaceae</taxon>
        <taxon>Vallitalea</taxon>
    </lineage>
</organism>
<protein>
    <submittedName>
        <fullName evidence="1">Uncharacterized protein</fullName>
    </submittedName>
</protein>
<comment type="caution">
    <text evidence="1">The sequence shown here is derived from an EMBL/GenBank/DDBJ whole genome shotgun (WGS) entry which is preliminary data.</text>
</comment>
<sequence>MDNENLMILIQNSEDSEDSFCLYNINTNILKEIDTGKNLKFEKKYFILLTIVIQVNIVITIYMILKKTQPILLLVGIKLSLQITMVDMY</sequence>
<evidence type="ECO:0000313" key="2">
    <source>
        <dbReference type="Proteomes" id="UP001374599"/>
    </source>
</evidence>
<dbReference type="Proteomes" id="UP001374599">
    <property type="component" value="Unassembled WGS sequence"/>
</dbReference>
<dbReference type="EMBL" id="BTPU01000002">
    <property type="protein sequence ID" value="GMQ60920.1"/>
    <property type="molecule type" value="Genomic_DNA"/>
</dbReference>
<proteinExistence type="predicted"/>
<gene>
    <name evidence="1" type="ORF">AN2V17_01470</name>
</gene>
<reference evidence="1" key="1">
    <citation type="submission" date="2023-09" db="EMBL/GenBank/DDBJ databases">
        <title>Vallitalea sediminicola and Vallitalea maricola sp. nov., anaerobic bacteria isolated from marine sediment.</title>
        <authorList>
            <person name="Hirano S."/>
            <person name="Maeda A."/>
            <person name="Terahara T."/>
            <person name="Mori K."/>
            <person name="Hamada M."/>
            <person name="Matsumoto R."/>
            <person name="Kobayashi T."/>
        </authorList>
    </citation>
    <scope>NUCLEOTIDE SEQUENCE</scope>
    <source>
        <strain evidence="1">AN17-2</strain>
    </source>
</reference>
<keyword evidence="2" id="KW-1185">Reference proteome</keyword>
<evidence type="ECO:0000313" key="1">
    <source>
        <dbReference type="EMBL" id="GMQ60920.1"/>
    </source>
</evidence>